<reference key="1">
    <citation type="submission" date="2019-01" db="UniProtKB">
        <authorList>
            <consortium name="RefSeq"/>
        </authorList>
    </citation>
    <scope>IDENTIFICATION</scope>
</reference>
<evidence type="ECO:0000256" key="3">
    <source>
        <dbReference type="ARBA" id="ARBA00010663"/>
    </source>
</evidence>
<keyword evidence="7 13" id="KW-1133">Transmembrane helix</keyword>
<dbReference type="GeneID" id="112818077"/>
<feature type="domain" description="G-protein coupled receptors family 1 profile" evidence="14">
    <location>
        <begin position="22"/>
        <end position="287"/>
    </location>
</feature>
<evidence type="ECO:0000256" key="13">
    <source>
        <dbReference type="RuleBase" id="RU364061"/>
    </source>
</evidence>
<dbReference type="InterPro" id="IPR017452">
    <property type="entry name" value="GPCR_Rhodpsn_7TM"/>
</dbReference>
<proteinExistence type="inferred from homology"/>
<dbReference type="GO" id="GO:0019236">
    <property type="term" value="P:response to pheromone"/>
    <property type="evidence" value="ECO:0007669"/>
    <property type="project" value="UniProtKB-KW"/>
</dbReference>
<dbReference type="InParanoid" id="A0A3Q7NIP6"/>
<evidence type="ECO:0000256" key="4">
    <source>
        <dbReference type="ARBA" id="ARBA00022475"/>
    </source>
</evidence>
<dbReference type="Proteomes" id="UP000286641">
    <property type="component" value="Unplaced"/>
</dbReference>
<evidence type="ECO:0000256" key="9">
    <source>
        <dbReference type="ARBA" id="ARBA00023136"/>
    </source>
</evidence>
<protein>
    <recommendedName>
        <fullName evidence="13">Vomeronasal type-1 receptor</fullName>
    </recommendedName>
</protein>
<evidence type="ECO:0000256" key="6">
    <source>
        <dbReference type="ARBA" id="ARBA00022692"/>
    </source>
</evidence>
<keyword evidence="10 13" id="KW-0675">Receptor</keyword>
<evidence type="ECO:0000256" key="10">
    <source>
        <dbReference type="ARBA" id="ARBA00023170"/>
    </source>
</evidence>
<dbReference type="AlphaFoldDB" id="A0A3Q7NIP6"/>
<keyword evidence="8 13" id="KW-0297">G-protein coupled receptor</keyword>
<evidence type="ECO:0000313" key="16">
    <source>
        <dbReference type="RefSeq" id="XP_025721100.1"/>
    </source>
</evidence>
<gene>
    <name evidence="16" type="primary">LOC112818077</name>
</gene>
<evidence type="ECO:0000256" key="2">
    <source>
        <dbReference type="ARBA" id="ARBA00004651"/>
    </source>
</evidence>
<feature type="transmembrane region" description="Helical" evidence="13">
    <location>
        <begin position="237"/>
        <end position="258"/>
    </location>
</feature>
<dbReference type="GO" id="GO:0005886">
    <property type="term" value="C:plasma membrane"/>
    <property type="evidence" value="ECO:0007669"/>
    <property type="project" value="UniProtKB-SubCell"/>
</dbReference>
<dbReference type="PANTHER" id="PTHR24062">
    <property type="entry name" value="VOMERONASAL TYPE-1 RECEPTOR"/>
    <property type="match status" value="1"/>
</dbReference>
<dbReference type="SUPFAM" id="SSF81321">
    <property type="entry name" value="Family A G protein-coupled receptor-like"/>
    <property type="match status" value="1"/>
</dbReference>
<dbReference type="GO" id="GO:0016503">
    <property type="term" value="F:pheromone receptor activity"/>
    <property type="evidence" value="ECO:0007669"/>
    <property type="project" value="InterPro"/>
</dbReference>
<dbReference type="Gene3D" id="1.20.1070.10">
    <property type="entry name" value="Rhodopsin 7-helix transmembrane proteins"/>
    <property type="match status" value="1"/>
</dbReference>
<comment type="similarity">
    <text evidence="3 13">Belongs to the G-protein coupled receptor 1 family.</text>
</comment>
<keyword evidence="15" id="KW-1185">Reference proteome</keyword>
<evidence type="ECO:0000256" key="1">
    <source>
        <dbReference type="ARBA" id="ARBA00003878"/>
    </source>
</evidence>
<keyword evidence="11" id="KW-0325">Glycoprotein</keyword>
<keyword evidence="6 13" id="KW-0812">Transmembrane</keyword>
<evidence type="ECO:0000256" key="12">
    <source>
        <dbReference type="ARBA" id="ARBA00023224"/>
    </source>
</evidence>
<keyword evidence="9 13" id="KW-0472">Membrane</keyword>
<evidence type="ECO:0000256" key="11">
    <source>
        <dbReference type="ARBA" id="ARBA00023180"/>
    </source>
</evidence>
<dbReference type="PRINTS" id="PR01534">
    <property type="entry name" value="VOMERONASL1R"/>
</dbReference>
<comment type="function">
    <text evidence="1">Putative pheromone receptor.</text>
</comment>
<organism evidence="15 16">
    <name type="scientific">Callorhinus ursinus</name>
    <name type="common">Northern fur seal</name>
    <dbReference type="NCBI Taxonomy" id="34884"/>
    <lineage>
        <taxon>Eukaryota</taxon>
        <taxon>Metazoa</taxon>
        <taxon>Chordata</taxon>
        <taxon>Craniata</taxon>
        <taxon>Vertebrata</taxon>
        <taxon>Euteleostomi</taxon>
        <taxon>Mammalia</taxon>
        <taxon>Eutheria</taxon>
        <taxon>Laurasiatheria</taxon>
        <taxon>Carnivora</taxon>
        <taxon>Caniformia</taxon>
        <taxon>Pinnipedia</taxon>
        <taxon>Otariidae</taxon>
        <taxon>Callorhinus</taxon>
    </lineage>
</organism>
<dbReference type="PROSITE" id="PS50262">
    <property type="entry name" value="G_PROTEIN_RECEP_F1_2"/>
    <property type="match status" value="1"/>
</dbReference>
<reference evidence="16" key="2">
    <citation type="submission" date="2025-08" db="UniProtKB">
        <authorList>
            <consortium name="RefSeq"/>
        </authorList>
    </citation>
    <scope>IDENTIFICATION</scope>
    <source>
        <tissue evidence="16">Blood</tissue>
    </source>
</reference>
<feature type="transmembrane region" description="Helical" evidence="13">
    <location>
        <begin position="264"/>
        <end position="288"/>
    </location>
</feature>
<evidence type="ECO:0000259" key="14">
    <source>
        <dbReference type="PROSITE" id="PS50262"/>
    </source>
</evidence>
<evidence type="ECO:0000256" key="5">
    <source>
        <dbReference type="ARBA" id="ARBA00022507"/>
    </source>
</evidence>
<dbReference type="Pfam" id="PF03402">
    <property type="entry name" value="V1R"/>
    <property type="match status" value="1"/>
</dbReference>
<accession>A0A3Q7NIP6</accession>
<comment type="subcellular location">
    <subcellularLocation>
        <location evidence="2 13">Cell membrane</location>
        <topology evidence="2 13">Multi-pass membrane protein</topology>
    </subcellularLocation>
</comment>
<name>A0A3Q7NIP6_CALUR</name>
<sequence>MALMDVKFAVIFLFLIVVGALGNFLLFCRYTSSLDLRGYPSKSTDLILRHLTLTNSLVILSRGIPETMTAFELRYFLNDFGCKVVFFVHRVSGGVSIDSTCLLSVFQAITISPWNSRWAVLKGKAPRYIGPSNILCWIMNIILNIVIPVYMTDKRNNKNTSKIMDFGYCTSALHDKDTDLLYMVLVFSHDVLCLGLITWVSEFMVSTLYRHKQRIQHIYRTEVSPRSSAEIRATQSILVLVTTFVSFYTLSSNIYMYFSISRKISWWLINTSALINACFPTACPFVLLSQDYWVSRLFSVCTGRNTQFPRLIRKI</sequence>
<keyword evidence="12 13" id="KW-0807">Transducer</keyword>
<evidence type="ECO:0000256" key="8">
    <source>
        <dbReference type="ARBA" id="ARBA00023040"/>
    </source>
</evidence>
<keyword evidence="5 13" id="KW-0589">Pheromone response</keyword>
<evidence type="ECO:0000313" key="15">
    <source>
        <dbReference type="Proteomes" id="UP000286641"/>
    </source>
</evidence>
<dbReference type="FunFam" id="1.20.1070.10:FF:000033">
    <property type="entry name" value="Vomeronasal type-1 receptor"/>
    <property type="match status" value="1"/>
</dbReference>
<feature type="transmembrane region" description="Helical" evidence="13">
    <location>
        <begin position="134"/>
        <end position="151"/>
    </location>
</feature>
<feature type="transmembrane region" description="Helical" evidence="13">
    <location>
        <begin position="6"/>
        <end position="27"/>
    </location>
</feature>
<dbReference type="InterPro" id="IPR004072">
    <property type="entry name" value="Vmron_rcpt_1"/>
</dbReference>
<keyword evidence="4 13" id="KW-1003">Cell membrane</keyword>
<evidence type="ECO:0000256" key="7">
    <source>
        <dbReference type="ARBA" id="ARBA00022989"/>
    </source>
</evidence>
<feature type="transmembrane region" description="Helical" evidence="13">
    <location>
        <begin position="180"/>
        <end position="205"/>
    </location>
</feature>
<dbReference type="RefSeq" id="XP_025721100.1">
    <property type="nucleotide sequence ID" value="XM_025865315.1"/>
</dbReference>
<dbReference type="GO" id="GO:0007606">
    <property type="term" value="P:sensory perception of chemical stimulus"/>
    <property type="evidence" value="ECO:0007669"/>
    <property type="project" value="UniProtKB-ARBA"/>
</dbReference>